<feature type="transmembrane region" description="Helical" evidence="10">
    <location>
        <begin position="377"/>
        <end position="397"/>
    </location>
</feature>
<gene>
    <name evidence="12" type="ORF">MNV_1950007</name>
</gene>
<feature type="transmembrane region" description="Helical" evidence="10">
    <location>
        <begin position="115"/>
        <end position="134"/>
    </location>
</feature>
<name>A0A284VMU2_9EURY</name>
<dbReference type="RefSeq" id="WP_096205013.1">
    <property type="nucleotide sequence ID" value="NZ_FZMP01000107.1"/>
</dbReference>
<dbReference type="OrthoDB" id="12029at2157"/>
<evidence type="ECO:0000256" key="7">
    <source>
        <dbReference type="ARBA" id="ARBA00023065"/>
    </source>
</evidence>
<keyword evidence="5 10" id="KW-1133">Transmembrane helix</keyword>
<dbReference type="GO" id="GO:1902600">
    <property type="term" value="P:proton transmembrane transport"/>
    <property type="evidence" value="ECO:0007669"/>
    <property type="project" value="InterPro"/>
</dbReference>
<keyword evidence="6" id="KW-0915">Sodium</keyword>
<evidence type="ECO:0000256" key="5">
    <source>
        <dbReference type="ARBA" id="ARBA00022989"/>
    </source>
</evidence>
<organism evidence="12 13">
    <name type="scientific">Candidatus Methanoperedens nitratireducens</name>
    <dbReference type="NCBI Taxonomy" id="1392998"/>
    <lineage>
        <taxon>Archaea</taxon>
        <taxon>Methanobacteriati</taxon>
        <taxon>Methanobacteriota</taxon>
        <taxon>Stenosarchaea group</taxon>
        <taxon>Methanomicrobia</taxon>
        <taxon>Methanosarcinales</taxon>
        <taxon>ANME-2 cluster</taxon>
        <taxon>Candidatus Methanoperedentaceae</taxon>
        <taxon>Candidatus Methanoperedens</taxon>
    </lineage>
</organism>
<evidence type="ECO:0000256" key="6">
    <source>
        <dbReference type="ARBA" id="ARBA00023053"/>
    </source>
</evidence>
<evidence type="ECO:0000256" key="8">
    <source>
        <dbReference type="ARBA" id="ARBA00023136"/>
    </source>
</evidence>
<dbReference type="Proteomes" id="UP000218615">
    <property type="component" value="Unassembled WGS sequence"/>
</dbReference>
<dbReference type="PANTHER" id="PTHR43562:SF3">
    <property type="entry name" value="SODIUM ION_PROTON EXCHANGER (EUROFUNG)"/>
    <property type="match status" value="1"/>
</dbReference>
<evidence type="ECO:0000256" key="10">
    <source>
        <dbReference type="SAM" id="Phobius"/>
    </source>
</evidence>
<proteinExistence type="predicted"/>
<evidence type="ECO:0000256" key="9">
    <source>
        <dbReference type="ARBA" id="ARBA00023201"/>
    </source>
</evidence>
<dbReference type="InterPro" id="IPR006153">
    <property type="entry name" value="Cation/H_exchanger_TM"/>
</dbReference>
<feature type="transmembrane region" description="Helical" evidence="10">
    <location>
        <begin position="146"/>
        <end position="168"/>
    </location>
</feature>
<keyword evidence="4 10" id="KW-0812">Transmembrane</keyword>
<dbReference type="Gene3D" id="1.20.1530.20">
    <property type="match status" value="1"/>
</dbReference>
<keyword evidence="3" id="KW-0050">Antiport</keyword>
<feature type="transmembrane region" description="Helical" evidence="10">
    <location>
        <begin position="226"/>
        <end position="258"/>
    </location>
</feature>
<evidence type="ECO:0000256" key="2">
    <source>
        <dbReference type="ARBA" id="ARBA00022448"/>
    </source>
</evidence>
<dbReference type="EMBL" id="FZMP01000107">
    <property type="protein sequence ID" value="SNQ60605.1"/>
    <property type="molecule type" value="Genomic_DNA"/>
</dbReference>
<accession>A0A284VMU2</accession>
<feature type="transmembrane region" description="Helical" evidence="10">
    <location>
        <begin position="270"/>
        <end position="292"/>
    </location>
</feature>
<dbReference type="InterPro" id="IPR038770">
    <property type="entry name" value="Na+/solute_symporter_sf"/>
</dbReference>
<reference evidence="13" key="1">
    <citation type="submission" date="2017-06" db="EMBL/GenBank/DDBJ databases">
        <authorList>
            <person name="Cremers G."/>
        </authorList>
    </citation>
    <scope>NUCLEOTIDE SEQUENCE [LARGE SCALE GENOMIC DNA]</scope>
</reference>
<evidence type="ECO:0000256" key="1">
    <source>
        <dbReference type="ARBA" id="ARBA00004141"/>
    </source>
</evidence>
<evidence type="ECO:0000313" key="12">
    <source>
        <dbReference type="EMBL" id="SNQ60605.1"/>
    </source>
</evidence>
<feature type="transmembrane region" description="Helical" evidence="10">
    <location>
        <begin position="180"/>
        <end position="198"/>
    </location>
</feature>
<feature type="domain" description="Cation/H+ exchanger transmembrane" evidence="11">
    <location>
        <begin position="13"/>
        <end position="400"/>
    </location>
</feature>
<feature type="transmembrane region" description="Helical" evidence="10">
    <location>
        <begin position="312"/>
        <end position="340"/>
    </location>
</feature>
<keyword evidence="9" id="KW-0739">Sodium transport</keyword>
<evidence type="ECO:0000313" key="13">
    <source>
        <dbReference type="Proteomes" id="UP000218615"/>
    </source>
</evidence>
<evidence type="ECO:0000259" key="11">
    <source>
        <dbReference type="Pfam" id="PF00999"/>
    </source>
</evidence>
<protein>
    <submittedName>
        <fullName evidence="12">Putative Kef-type K+ transport system, membrane component</fullName>
    </submittedName>
</protein>
<feature type="transmembrane region" description="Helical" evidence="10">
    <location>
        <begin position="54"/>
        <end position="75"/>
    </location>
</feature>
<comment type="subcellular location">
    <subcellularLocation>
        <location evidence="1">Membrane</location>
        <topology evidence="1">Multi-pass membrane protein</topology>
    </subcellularLocation>
</comment>
<keyword evidence="13" id="KW-1185">Reference proteome</keyword>
<keyword evidence="8 10" id="KW-0472">Membrane</keyword>
<dbReference type="Pfam" id="PF00999">
    <property type="entry name" value="Na_H_Exchanger"/>
    <property type="match status" value="1"/>
</dbReference>
<dbReference type="GO" id="GO:0015297">
    <property type="term" value="F:antiporter activity"/>
    <property type="evidence" value="ECO:0007669"/>
    <property type="project" value="UniProtKB-KW"/>
</dbReference>
<dbReference type="GO" id="GO:0006814">
    <property type="term" value="P:sodium ion transport"/>
    <property type="evidence" value="ECO:0007669"/>
    <property type="project" value="UniProtKB-KW"/>
</dbReference>
<feature type="transmembrane region" description="Helical" evidence="10">
    <location>
        <begin position="29"/>
        <end position="47"/>
    </location>
</feature>
<dbReference type="GO" id="GO:0016020">
    <property type="term" value="C:membrane"/>
    <property type="evidence" value="ECO:0007669"/>
    <property type="project" value="UniProtKB-SubCell"/>
</dbReference>
<dbReference type="AlphaFoldDB" id="A0A284VMU2"/>
<keyword evidence="7" id="KW-0406">Ion transport</keyword>
<sequence>MDIIITILMILVVSRLLSGLFARIKQPPVIGELIAGFIIGPSILNLISPDTNGLDALAELGVIFLVLFAGMQMHLTSMKEYFRPAFFIAFMGNNLAILSGVLLGKLYGMDIITSLFIGVVFSLTALPVGVRILMDLGKMDTPTGKIIMTSAVIDDIFSIFLFVMVIFIAESGSRLPEAGFVSAAIIKILIFLLLVYLFNEFLTIKGGLPARYITLAVGKLTRESQFFYILLFGILIGNLGGLLGVTIIIGIFYAGILIKGTTIGEEAYSNVYNVISSITFGIFSPIFFAYMGLLMDATVIFDYSDPFASKNIYQLTFFLSALVFATVGKSGGAFIGGLLANMKFKDAAAAGIGLNARGLMGLVILEIGLKHRLIEQSVYALLLAMCIITTFITPYLLKKILK</sequence>
<feature type="transmembrane region" description="Helical" evidence="10">
    <location>
        <begin position="347"/>
        <end position="365"/>
    </location>
</feature>
<feature type="transmembrane region" description="Helical" evidence="10">
    <location>
        <begin position="81"/>
        <end position="103"/>
    </location>
</feature>
<dbReference type="PANTHER" id="PTHR43562">
    <property type="entry name" value="NAPA-TYPE SODIUM/HYDROGEN ANTIPORTER"/>
    <property type="match status" value="1"/>
</dbReference>
<evidence type="ECO:0000256" key="4">
    <source>
        <dbReference type="ARBA" id="ARBA00022692"/>
    </source>
</evidence>
<keyword evidence="2" id="KW-0813">Transport</keyword>
<evidence type="ECO:0000256" key="3">
    <source>
        <dbReference type="ARBA" id="ARBA00022449"/>
    </source>
</evidence>